<proteinExistence type="predicted"/>
<organism evidence="5 6">
    <name type="scientific">Clostridium carboxidivorans P7</name>
    <dbReference type="NCBI Taxonomy" id="536227"/>
    <lineage>
        <taxon>Bacteria</taxon>
        <taxon>Bacillati</taxon>
        <taxon>Bacillota</taxon>
        <taxon>Clostridia</taxon>
        <taxon>Eubacteriales</taxon>
        <taxon>Clostridiaceae</taxon>
        <taxon>Clostridium</taxon>
    </lineage>
</organism>
<evidence type="ECO:0000313" key="6">
    <source>
        <dbReference type="Proteomes" id="UP000004198"/>
    </source>
</evidence>
<evidence type="ECO:0000313" key="5">
    <source>
        <dbReference type="EMBL" id="EET88704.1"/>
    </source>
</evidence>
<comment type="subcellular location">
    <subcellularLocation>
        <location evidence="1">Secreted</location>
    </subcellularLocation>
</comment>
<dbReference type="InterPro" id="IPR055372">
    <property type="entry name" value="CBM96"/>
</dbReference>
<comment type="caution">
    <text evidence="5">The sequence shown here is derived from an EMBL/GenBank/DDBJ whole genome shotgun (WGS) entry which is preliminary data.</text>
</comment>
<dbReference type="Pfam" id="PF24517">
    <property type="entry name" value="CBM96"/>
    <property type="match status" value="1"/>
</dbReference>
<evidence type="ECO:0000256" key="1">
    <source>
        <dbReference type="ARBA" id="ARBA00004613"/>
    </source>
</evidence>
<dbReference type="RefSeq" id="WP_007059715.1">
    <property type="nucleotide sequence ID" value="NZ_ACVI01000009.1"/>
</dbReference>
<keyword evidence="2" id="KW-0964">Secreted</keyword>
<keyword evidence="6" id="KW-1185">Reference proteome</keyword>
<evidence type="ECO:0000259" key="4">
    <source>
        <dbReference type="Pfam" id="PF24517"/>
    </source>
</evidence>
<protein>
    <recommendedName>
        <fullName evidence="4">Carbohydrate-binding module family 96 domain-containing protein</fullName>
    </recommendedName>
</protein>
<accession>C6PPW3</accession>
<evidence type="ECO:0000256" key="2">
    <source>
        <dbReference type="ARBA" id="ARBA00022525"/>
    </source>
</evidence>
<dbReference type="Proteomes" id="UP000004198">
    <property type="component" value="Unassembled WGS sequence"/>
</dbReference>
<evidence type="ECO:0000256" key="3">
    <source>
        <dbReference type="ARBA" id="ARBA00022729"/>
    </source>
</evidence>
<keyword evidence="3" id="KW-0732">Signal</keyword>
<feature type="domain" description="Carbohydrate-binding module family 96" evidence="4">
    <location>
        <begin position="6"/>
        <end position="161"/>
    </location>
</feature>
<dbReference type="AlphaFoldDB" id="C6PPW3"/>
<gene>
    <name evidence="5" type="ORF">CcarbDRAFT_0830</name>
</gene>
<reference evidence="5 6" key="1">
    <citation type="submission" date="2009-06" db="EMBL/GenBank/DDBJ databases">
        <title>The draft genome of Clostridium carboxidivorans P7.</title>
        <authorList>
            <consortium name="US DOE Joint Genome Institute (JGI-PGF)"/>
            <person name="Lucas S."/>
            <person name="Copeland A."/>
            <person name="Lapidus A."/>
            <person name="Glavina del Rio T."/>
            <person name="Tice H."/>
            <person name="Bruce D."/>
            <person name="Goodwin L."/>
            <person name="Pitluck S."/>
            <person name="Larimer F."/>
            <person name="Land M.L."/>
            <person name="Hauser L."/>
            <person name="Hemme C.L."/>
        </authorList>
    </citation>
    <scope>NUCLEOTIDE SEQUENCE [LARGE SCALE GENOMIC DNA]</scope>
    <source>
        <strain evidence="5 6">P7</strain>
    </source>
</reference>
<dbReference type="NCBIfam" id="NF033679">
    <property type="entry name" value="DNRLRE_dom"/>
    <property type="match status" value="1"/>
</dbReference>
<dbReference type="GO" id="GO:0005576">
    <property type="term" value="C:extracellular region"/>
    <property type="evidence" value="ECO:0007669"/>
    <property type="project" value="UniProtKB-SubCell"/>
</dbReference>
<sequence length="206" mass="23403">MIEILLPIEDTCISKYSSTINFGKSDSLLIGSSSSGNDYYKTLLKFDISSIFSKVSIVRVLLRLYVYKKDKAGRQEVTAYKLLENFKEMEVNWNNQPSHDEIGYNSMLTDGNLNGYFDIDVTSIVKQWLNNKTEAVHGIEVIASESASSFIWFRSREYTQASMWPSLIVEYDDSKLVTDSEQNGDVSIESTNLYQLGNNFSAAYKN</sequence>
<name>C6PPW3_9CLOT</name>
<dbReference type="Gene3D" id="2.60.120.970">
    <property type="match status" value="1"/>
</dbReference>
<dbReference type="EMBL" id="ACVI01000009">
    <property type="protein sequence ID" value="EET88704.1"/>
    <property type="molecule type" value="Genomic_DNA"/>
</dbReference>